<comment type="caution">
    <text evidence="1">The sequence shown here is derived from an EMBL/GenBank/DDBJ whole genome shotgun (WGS) entry which is preliminary data.</text>
</comment>
<name>C2FUW3_SPHSI</name>
<gene>
    <name evidence="1" type="ORF">HMPREF0765_1119</name>
</gene>
<reference evidence="1 2" key="1">
    <citation type="submission" date="2009-01" db="EMBL/GenBank/DDBJ databases">
        <authorList>
            <person name="Qin X."/>
            <person name="Bachman B."/>
            <person name="Battles P."/>
            <person name="Bell A."/>
            <person name="Bess C."/>
            <person name="Bickham C."/>
            <person name="Chaboub L."/>
            <person name="Chen D."/>
            <person name="Coyle M."/>
            <person name="Deiros D.R."/>
            <person name="Dinh H."/>
            <person name="Forbes L."/>
            <person name="Fowler G."/>
            <person name="Francisco L."/>
            <person name="Fu Q."/>
            <person name="Gubbala S."/>
            <person name="Hale W."/>
            <person name="Han Y."/>
            <person name="Hemphill L."/>
            <person name="Highlander S.K."/>
            <person name="Hirani K."/>
            <person name="Hogues M."/>
            <person name="Jackson L."/>
            <person name="Jakkamsetti A."/>
            <person name="Javaid M."/>
            <person name="Jiang H."/>
            <person name="Korchina V."/>
            <person name="Kovar C."/>
            <person name="Lara F."/>
            <person name="Lee S."/>
            <person name="Mata R."/>
            <person name="Mathew T."/>
            <person name="Moen C."/>
            <person name="Morales K."/>
            <person name="Munidasa M."/>
            <person name="Nazareth L."/>
            <person name="Ngo R."/>
            <person name="Nguyen L."/>
            <person name="Okwuonu G."/>
            <person name="Ongeri F."/>
            <person name="Patil S."/>
            <person name="Petrosino J."/>
            <person name="Pham C."/>
            <person name="Pham P."/>
            <person name="Pu L.-L."/>
            <person name="Puazo M."/>
            <person name="Raj R."/>
            <person name="Reid J."/>
            <person name="Rouhana J."/>
            <person name="Saada N."/>
            <person name="Shang Y."/>
            <person name="Simmons D."/>
            <person name="Thornton R."/>
            <person name="Warren J."/>
            <person name="Weissenberger G."/>
            <person name="Zhang J."/>
            <person name="Zhang L."/>
            <person name="Zhou C."/>
            <person name="Zhu D."/>
            <person name="Muzny D."/>
            <person name="Worley K."/>
            <person name="Gibbs R."/>
        </authorList>
    </citation>
    <scope>NUCLEOTIDE SEQUENCE [LARGE SCALE GENOMIC DNA]</scope>
    <source>
        <strain evidence="1 2">ATCC 33300</strain>
    </source>
</reference>
<proteinExistence type="predicted"/>
<dbReference type="AlphaFoldDB" id="C2FUW3"/>
<dbReference type="HOGENOM" id="CLU_2737992_0_0_10"/>
<dbReference type="Proteomes" id="UP000006241">
    <property type="component" value="Unassembled WGS sequence"/>
</dbReference>
<dbReference type="EMBL" id="ACHB01000026">
    <property type="protein sequence ID" value="EEI93317.1"/>
    <property type="molecule type" value="Genomic_DNA"/>
</dbReference>
<evidence type="ECO:0000313" key="1">
    <source>
        <dbReference type="EMBL" id="EEI93317.1"/>
    </source>
</evidence>
<evidence type="ECO:0000313" key="2">
    <source>
        <dbReference type="Proteomes" id="UP000006241"/>
    </source>
</evidence>
<protein>
    <submittedName>
        <fullName evidence="1">Uncharacterized protein</fullName>
    </submittedName>
</protein>
<accession>C2FUW3</accession>
<organism evidence="1 2">
    <name type="scientific">Sphingobacterium spiritivorum ATCC 33300</name>
    <dbReference type="NCBI Taxonomy" id="525372"/>
    <lineage>
        <taxon>Bacteria</taxon>
        <taxon>Pseudomonadati</taxon>
        <taxon>Bacteroidota</taxon>
        <taxon>Sphingobacteriia</taxon>
        <taxon>Sphingobacteriales</taxon>
        <taxon>Sphingobacteriaceae</taxon>
        <taxon>Sphingobacterium</taxon>
    </lineage>
</organism>
<sequence>MSRYNILSGPQEKYWICTDIDTGIFCEFQEQNFHYTHQFYLLEYSITPIEDLGDFAHKMIEWLKANHLEKLS</sequence>